<accession>A0A7X0MKF6</accession>
<feature type="domain" description="SseB protein C-terminal" evidence="1">
    <location>
        <begin position="31"/>
        <end position="119"/>
    </location>
</feature>
<protein>
    <recommendedName>
        <fullName evidence="1">SseB protein C-terminal domain-containing protein</fullName>
    </recommendedName>
</protein>
<dbReference type="Proteomes" id="UP000521017">
    <property type="component" value="Unassembled WGS sequence"/>
</dbReference>
<evidence type="ECO:0000313" key="3">
    <source>
        <dbReference type="Proteomes" id="UP000521017"/>
    </source>
</evidence>
<dbReference type="AlphaFoldDB" id="A0A7X0MKF6"/>
<gene>
    <name evidence="2" type="ORF">HDF25_004685</name>
</gene>
<dbReference type="EMBL" id="JACHCC010000014">
    <property type="protein sequence ID" value="MBB6502502.1"/>
    <property type="molecule type" value="Genomic_DNA"/>
</dbReference>
<sequence length="236" mass="27382">MALFDFLNAGDHHADERRNDYFSSSKMTDTGFVDSLINLFRTKPAVLKAYFGLLYDEEKGGNDLFLAVDHQGDEEEIKKTTHFIKSTFLPAQQLFFTSKEDQPELMDFIKGTNFPFYVKDKTLALNVLIMKLWFDPTYKKSFIQQIKMSKVTSLFKDFDPQSKVVNFQTFIRDGKEFIPLFSEKEMVFKSGMTQVPTDLTVAEFDWKKIDEAIDRGVKQHFYVLNPGTSFEVEFTA</sequence>
<dbReference type="RefSeq" id="WP_184628753.1">
    <property type="nucleotide sequence ID" value="NZ_JACHCC010000014.1"/>
</dbReference>
<name>A0A7X0MKF6_9SPHI</name>
<organism evidence="2 3">
    <name type="scientific">Pedobacter cryoconitis</name>
    <dbReference type="NCBI Taxonomy" id="188932"/>
    <lineage>
        <taxon>Bacteria</taxon>
        <taxon>Pseudomonadati</taxon>
        <taxon>Bacteroidota</taxon>
        <taxon>Sphingobacteriia</taxon>
        <taxon>Sphingobacteriales</taxon>
        <taxon>Sphingobacteriaceae</taxon>
        <taxon>Pedobacter</taxon>
    </lineage>
</organism>
<evidence type="ECO:0000259" key="1">
    <source>
        <dbReference type="Pfam" id="PF14581"/>
    </source>
</evidence>
<evidence type="ECO:0000313" key="2">
    <source>
        <dbReference type="EMBL" id="MBB6502502.1"/>
    </source>
</evidence>
<comment type="caution">
    <text evidence="2">The sequence shown here is derived from an EMBL/GenBank/DDBJ whole genome shotgun (WGS) entry which is preliminary data.</text>
</comment>
<dbReference type="Pfam" id="PF14581">
    <property type="entry name" value="SseB_C"/>
    <property type="match status" value="1"/>
</dbReference>
<reference evidence="2 3" key="1">
    <citation type="submission" date="2020-08" db="EMBL/GenBank/DDBJ databases">
        <title>Genomic Encyclopedia of Type Strains, Phase IV (KMG-V): Genome sequencing to study the core and pangenomes of soil and plant-associated prokaryotes.</title>
        <authorList>
            <person name="Whitman W."/>
        </authorList>
    </citation>
    <scope>NUCLEOTIDE SEQUENCE [LARGE SCALE GENOMIC DNA]</scope>
    <source>
        <strain evidence="2 3">M2T3</strain>
    </source>
</reference>
<dbReference type="InterPro" id="IPR027945">
    <property type="entry name" value="SseB_C"/>
</dbReference>
<proteinExistence type="predicted"/>